<sequence>KNPIILIHGLTASKMQLNSKVNDKQELVWVPLTVNISNKMAENLWGYFDPIDKSYKSYVEKYAKIDVVPGIKGCDYLLGPFANYFGDYVKYLSKQFGYELDKNLFIFTYDWRQSVSNVVIQRNFEQLLDNVFQLNNIYPTVVAHSLGGLIAEQYLRLNPYTQKIARLITICTPFDGASAVSPLSVLQGYNFKLPLSSTAFKGWICGDASGIFLSPKPVGKGYVYNVFLQKAEQEPVQTPFQSQVQYSQITLNKDVYKNEIPDVMFCLAERIVQKKLITQNLLDSFLLLQKCCKPGAILVNNQKNLFKQNFLKQFEVKREVLAPTNGKYESYQTWDFPFARRERTVENSKFIQNKQFTDEFKAERVEKEDLYDYYQAKIVECERNTPGPWNDDIKAKAAQKLMKTIHKEGTLDGILFDHPIEVYQHTFEERIKELKVHPNFKFGSINCRGTKTPVHMIFKTELKEYSDLLKQEPDYLYTFDGDGTVLTVNQLADSFSGQNVVDRIVLDDITHGGAVGNPKVWDAIQQL</sequence>
<dbReference type="Gene3D" id="3.40.50.1820">
    <property type="entry name" value="alpha/beta hydrolase"/>
    <property type="match status" value="1"/>
</dbReference>
<gene>
    <name evidence="1" type="ORF">TPC1_17525</name>
</gene>
<name>A0A146K278_9EUKA</name>
<accession>A0A146K278</accession>
<evidence type="ECO:0000313" key="1">
    <source>
        <dbReference type="EMBL" id="JAP90993.1"/>
    </source>
</evidence>
<dbReference type="InterPro" id="IPR003386">
    <property type="entry name" value="LACT/PDAT_acylTrfase"/>
</dbReference>
<dbReference type="Pfam" id="PF02450">
    <property type="entry name" value="LCAT"/>
    <property type="match status" value="1"/>
</dbReference>
<feature type="non-terminal residue" evidence="1">
    <location>
        <position position="1"/>
    </location>
</feature>
<dbReference type="SUPFAM" id="SSF53474">
    <property type="entry name" value="alpha/beta-Hydrolases"/>
    <property type="match status" value="1"/>
</dbReference>
<reference evidence="1" key="1">
    <citation type="submission" date="2015-07" db="EMBL/GenBank/DDBJ databases">
        <title>Adaptation to a free-living lifestyle via gene acquisitions in the diplomonad Trepomonas sp. PC1.</title>
        <authorList>
            <person name="Xu F."/>
            <person name="Jerlstrom-Hultqvist J."/>
            <person name="Kolisko M."/>
            <person name="Simpson A.G.B."/>
            <person name="Roger A.J."/>
            <person name="Svard S.G."/>
            <person name="Andersson J.O."/>
        </authorList>
    </citation>
    <scope>NUCLEOTIDE SEQUENCE</scope>
    <source>
        <strain evidence="1">PC1</strain>
    </source>
</reference>
<organism evidence="1">
    <name type="scientific">Trepomonas sp. PC1</name>
    <dbReference type="NCBI Taxonomy" id="1076344"/>
    <lineage>
        <taxon>Eukaryota</taxon>
        <taxon>Metamonada</taxon>
        <taxon>Diplomonadida</taxon>
        <taxon>Hexamitidae</taxon>
        <taxon>Hexamitinae</taxon>
        <taxon>Trepomonas</taxon>
    </lineage>
</organism>
<proteinExistence type="predicted"/>
<protein>
    <recommendedName>
        <fullName evidence="2">Lecithin:cholesterol acyltransferase family protein</fullName>
    </recommendedName>
</protein>
<dbReference type="InterPro" id="IPR029058">
    <property type="entry name" value="AB_hydrolase_fold"/>
</dbReference>
<dbReference type="GO" id="GO:0008374">
    <property type="term" value="F:O-acyltransferase activity"/>
    <property type="evidence" value="ECO:0007669"/>
    <property type="project" value="InterPro"/>
</dbReference>
<dbReference type="EMBL" id="GDID01005613">
    <property type="protein sequence ID" value="JAP90993.1"/>
    <property type="molecule type" value="Transcribed_RNA"/>
</dbReference>
<dbReference type="PANTHER" id="PTHR11440">
    <property type="entry name" value="LECITHIN-CHOLESTEROL ACYLTRANSFERASE-RELATED"/>
    <property type="match status" value="1"/>
</dbReference>
<evidence type="ECO:0008006" key="2">
    <source>
        <dbReference type="Google" id="ProtNLM"/>
    </source>
</evidence>
<dbReference type="GO" id="GO:0006629">
    <property type="term" value="P:lipid metabolic process"/>
    <property type="evidence" value="ECO:0007669"/>
    <property type="project" value="InterPro"/>
</dbReference>
<dbReference type="AlphaFoldDB" id="A0A146K278"/>
<feature type="non-terminal residue" evidence="1">
    <location>
        <position position="527"/>
    </location>
</feature>